<dbReference type="CDD" id="cd14474">
    <property type="entry name" value="SPX_YDR089W"/>
    <property type="match status" value="1"/>
</dbReference>
<keyword evidence="2" id="KW-0926">Vacuole</keyword>
<dbReference type="PANTHER" id="PTHR46140">
    <property type="entry name" value="VACUOLAR TRANSPORTER CHAPERONE 1-RELATED"/>
    <property type="match status" value="1"/>
</dbReference>
<feature type="region of interest" description="Disordered" evidence="6">
    <location>
        <begin position="806"/>
        <end position="839"/>
    </location>
</feature>
<reference evidence="9 10" key="1">
    <citation type="submission" date="2018-12" db="EMBL/GenBank/DDBJ databases">
        <authorList>
            <person name="Tiukova I."/>
            <person name="Dainat J."/>
        </authorList>
    </citation>
    <scope>NUCLEOTIDE SEQUENCE [LARGE SCALE GENOMIC DNA]</scope>
</reference>
<evidence type="ECO:0000313" key="10">
    <source>
        <dbReference type="Proteomes" id="UP000290900"/>
    </source>
</evidence>
<dbReference type="GO" id="GO:0033254">
    <property type="term" value="C:vacuolar transporter chaperone complex"/>
    <property type="evidence" value="ECO:0007669"/>
    <property type="project" value="TreeGrafter"/>
</dbReference>
<evidence type="ECO:0000256" key="2">
    <source>
        <dbReference type="ARBA" id="ARBA00022554"/>
    </source>
</evidence>
<feature type="transmembrane region" description="Helical" evidence="7">
    <location>
        <begin position="880"/>
        <end position="904"/>
    </location>
</feature>
<dbReference type="FunCoup" id="A0A448YR85">
    <property type="interactions" value="40"/>
</dbReference>
<feature type="compositionally biased region" description="Low complexity" evidence="6">
    <location>
        <begin position="810"/>
        <end position="826"/>
    </location>
</feature>
<feature type="compositionally biased region" description="Low complexity" evidence="6">
    <location>
        <begin position="384"/>
        <end position="397"/>
    </location>
</feature>
<feature type="transmembrane region" description="Helical" evidence="7">
    <location>
        <begin position="919"/>
        <end position="944"/>
    </location>
</feature>
<dbReference type="PROSITE" id="PS51382">
    <property type="entry name" value="SPX"/>
    <property type="match status" value="1"/>
</dbReference>
<evidence type="ECO:0000256" key="5">
    <source>
        <dbReference type="ARBA" id="ARBA00023136"/>
    </source>
</evidence>
<evidence type="ECO:0000256" key="7">
    <source>
        <dbReference type="SAM" id="Phobius"/>
    </source>
</evidence>
<feature type="domain" description="SPX" evidence="8">
    <location>
        <begin position="1"/>
        <end position="209"/>
    </location>
</feature>
<keyword evidence="5 7" id="KW-0472">Membrane</keyword>
<gene>
    <name evidence="9" type="ORF">BRENAR_LOCUS4164</name>
</gene>
<dbReference type="PANTHER" id="PTHR46140:SF1">
    <property type="entry name" value="VACUOLAR TRANSPORTER CHAPERONE COMPLEX SUBUNIT 4-RELATED"/>
    <property type="match status" value="1"/>
</dbReference>
<keyword evidence="4 7" id="KW-1133">Transmembrane helix</keyword>
<dbReference type="InterPro" id="IPR051572">
    <property type="entry name" value="VTC_Complex_Subunit"/>
</dbReference>
<dbReference type="GO" id="GO:0042144">
    <property type="term" value="P:vacuole fusion, non-autophagic"/>
    <property type="evidence" value="ECO:0007669"/>
    <property type="project" value="TreeGrafter"/>
</dbReference>
<dbReference type="EMBL" id="CAACVR010000045">
    <property type="protein sequence ID" value="VEU23434.1"/>
    <property type="molecule type" value="Genomic_DNA"/>
</dbReference>
<dbReference type="GO" id="GO:0006799">
    <property type="term" value="P:polyphosphate biosynthetic process"/>
    <property type="evidence" value="ECO:0007669"/>
    <property type="project" value="UniProtKB-ARBA"/>
</dbReference>
<feature type="region of interest" description="Disordered" evidence="6">
    <location>
        <begin position="36"/>
        <end position="63"/>
    </location>
</feature>
<dbReference type="Gene3D" id="3.20.100.30">
    <property type="entry name" value="VTC, catalytic tunnel domain"/>
    <property type="match status" value="1"/>
</dbReference>
<dbReference type="STRING" id="13370.A0A448YR85"/>
<dbReference type="InterPro" id="IPR042267">
    <property type="entry name" value="VTC_sf"/>
</dbReference>
<evidence type="ECO:0000256" key="4">
    <source>
        <dbReference type="ARBA" id="ARBA00022989"/>
    </source>
</evidence>
<evidence type="ECO:0000259" key="8">
    <source>
        <dbReference type="PROSITE" id="PS51382"/>
    </source>
</evidence>
<dbReference type="Proteomes" id="UP000290900">
    <property type="component" value="Unassembled WGS sequence"/>
</dbReference>
<feature type="transmembrane region" description="Helical" evidence="7">
    <location>
        <begin position="956"/>
        <end position="977"/>
    </location>
</feature>
<feature type="region of interest" description="Disordered" evidence="6">
    <location>
        <begin position="377"/>
        <end position="413"/>
    </location>
</feature>
<evidence type="ECO:0000256" key="3">
    <source>
        <dbReference type="ARBA" id="ARBA00022692"/>
    </source>
</evidence>
<name>A0A448YR85_BRENA</name>
<dbReference type="GO" id="GO:0016237">
    <property type="term" value="P:microautophagy"/>
    <property type="evidence" value="ECO:0007669"/>
    <property type="project" value="TreeGrafter"/>
</dbReference>
<dbReference type="OrthoDB" id="5588846at2759"/>
<feature type="compositionally biased region" description="Low complexity" evidence="6">
    <location>
        <begin position="48"/>
        <end position="63"/>
    </location>
</feature>
<protein>
    <submittedName>
        <fullName evidence="9">DEKNAAC104590</fullName>
    </submittedName>
</protein>
<evidence type="ECO:0000256" key="6">
    <source>
        <dbReference type="SAM" id="MobiDB-lite"/>
    </source>
</evidence>
<accession>A0A448YR85</accession>
<feature type="region of interest" description="Disordered" evidence="6">
    <location>
        <begin position="432"/>
        <end position="461"/>
    </location>
</feature>
<dbReference type="InParanoid" id="A0A448YR85"/>
<dbReference type="AlphaFoldDB" id="A0A448YR85"/>
<organism evidence="9 10">
    <name type="scientific">Brettanomyces naardenensis</name>
    <name type="common">Yeast</name>
    <dbReference type="NCBI Taxonomy" id="13370"/>
    <lineage>
        <taxon>Eukaryota</taxon>
        <taxon>Fungi</taxon>
        <taxon>Dikarya</taxon>
        <taxon>Ascomycota</taxon>
        <taxon>Saccharomycotina</taxon>
        <taxon>Pichiomycetes</taxon>
        <taxon>Pichiales</taxon>
        <taxon>Pichiaceae</taxon>
        <taxon>Brettanomyces</taxon>
    </lineage>
</organism>
<keyword evidence="3 7" id="KW-0812">Transmembrane</keyword>
<sequence length="978" mass="110246">MKFGSEMNDRSIERWKNYNIDYNLLKRKIKLATTDYPQSNRSVSSDNTGSVSASGSGTYTASSVSTKDTLGLSETTLLPPLSTAVQHHLQKRQKKGLKQLYAAFMEQIQFVSLFVNSKYGEISRRIMATKQQLNAFINAETDSSAEVGGDMIRRMRARKFLNIHRELEAISTDLQDLSRFILLQKIAIKKLFKKFLKHSTYAYKQELVDKINAEFLTGRPDSFVNLDLSDAAMELTLMFDVINNYYYNDSAPQITTEGQPGSVLSTSPSSLLSVDYLRLPDSQSKLHSDLFSSKVTAFDILSQKKAPISQIFWVHKDNLDETRFLLLREFKLISDDTGIIDEYASEEQAAVANQANRGGMQLKKTESSMNLALKSKVDARSMARSSSGRLQQQGQRQSDPKPQPQQPNDDDLGTFHAETEVVSCWLANPTKPMMTSSRATGGKKDEEAVESGPGGSVDTARRGDVYPCDVVPQVTYSDYAAQQVPLMMAPVGGLRQFTLTAINSEMLQDLFEKNLDKSQFVSKWQQSGLVGNPKMAQITLDWCHDKKLAPLAKVRADRIRFIELGENQKKIECFITLNSNIKTCKTLKPDWEHLWTDADEELSDTFPHSILEIRYDSPLKTLPSNVQSLIDSHLVYRVDNLEFSLNNYLFGRYYPDCVPDSLMLEFIAPWYEDLVNKDIRKLPSLHRESTRSFSDRSTHGILLNKNDVQPPQSHRQGYWNEFDYGSDFENDDAFYVYQGSDDSTDDYHNINLFGFNLLTPEKIENILEFGNSISTALRKLKFFGNDSHHGAHDLESRSLMANQHNEAHSYHSVSGSSSQESNSGSDSEADFFVSQKDRERQRRESIIENAVGTNAGAGTSSGFRPNELARQVTHDRVLAGLYFSVVLISYLVDGVGIGIFYSIIHGSVREPGMVDKNGFIMLLVFGFLCMSVALVLAVGSICLLMCRYANAPQWHYFVVWFSFLLITTILILCLTSLF</sequence>
<comment type="subcellular location">
    <subcellularLocation>
        <location evidence="1">Vacuole membrane</location>
        <topology evidence="1">Multi-pass membrane protein</topology>
    </subcellularLocation>
</comment>
<evidence type="ECO:0000313" key="9">
    <source>
        <dbReference type="EMBL" id="VEU23434.1"/>
    </source>
</evidence>
<dbReference type="GO" id="GO:0000329">
    <property type="term" value="C:fungal-type vacuole membrane"/>
    <property type="evidence" value="ECO:0007669"/>
    <property type="project" value="TreeGrafter"/>
</dbReference>
<feature type="compositionally biased region" description="Polar residues" evidence="6">
    <location>
        <begin position="36"/>
        <end position="47"/>
    </location>
</feature>
<proteinExistence type="predicted"/>
<keyword evidence="10" id="KW-1185">Reference proteome</keyword>
<evidence type="ECO:0000256" key="1">
    <source>
        <dbReference type="ARBA" id="ARBA00004128"/>
    </source>
</evidence>
<dbReference type="GO" id="GO:0007034">
    <property type="term" value="P:vacuolar transport"/>
    <property type="evidence" value="ECO:0007669"/>
    <property type="project" value="TreeGrafter"/>
</dbReference>
<dbReference type="InterPro" id="IPR004331">
    <property type="entry name" value="SPX_dom"/>
</dbReference>